<evidence type="ECO:0000313" key="2">
    <source>
        <dbReference type="Proteomes" id="UP001603857"/>
    </source>
</evidence>
<evidence type="ECO:0000313" key="1">
    <source>
        <dbReference type="EMBL" id="KAL2326357.1"/>
    </source>
</evidence>
<dbReference type="Proteomes" id="UP001603857">
    <property type="component" value="Unassembled WGS sequence"/>
</dbReference>
<gene>
    <name evidence="1" type="ORF">Fmac_025415</name>
</gene>
<reference evidence="1 2" key="1">
    <citation type="submission" date="2024-08" db="EMBL/GenBank/DDBJ databases">
        <title>Insights into the chromosomal genome structure of Flemingia macrophylla.</title>
        <authorList>
            <person name="Ding Y."/>
            <person name="Zhao Y."/>
            <person name="Bi W."/>
            <person name="Wu M."/>
            <person name="Zhao G."/>
            <person name="Gong Y."/>
            <person name="Li W."/>
            <person name="Zhang P."/>
        </authorList>
    </citation>
    <scope>NUCLEOTIDE SEQUENCE [LARGE SCALE GENOMIC DNA]</scope>
    <source>
        <strain evidence="1">DYQJB</strain>
        <tissue evidence="1">Leaf</tissue>
    </source>
</reference>
<accession>A0ABD1LS55</accession>
<protein>
    <submittedName>
        <fullName evidence="1">Uncharacterized protein</fullName>
    </submittedName>
</protein>
<sequence>MDVNVSKTEKTITLHSVGSEEDDLSEENISDYEEQTNILESLFLQLLQG</sequence>
<dbReference type="AlphaFoldDB" id="A0ABD1LS55"/>
<name>A0ABD1LS55_9FABA</name>
<proteinExistence type="predicted"/>
<dbReference type="EMBL" id="JBGMDY010000008">
    <property type="protein sequence ID" value="KAL2326357.1"/>
    <property type="molecule type" value="Genomic_DNA"/>
</dbReference>
<organism evidence="1 2">
    <name type="scientific">Flemingia macrophylla</name>
    <dbReference type="NCBI Taxonomy" id="520843"/>
    <lineage>
        <taxon>Eukaryota</taxon>
        <taxon>Viridiplantae</taxon>
        <taxon>Streptophyta</taxon>
        <taxon>Embryophyta</taxon>
        <taxon>Tracheophyta</taxon>
        <taxon>Spermatophyta</taxon>
        <taxon>Magnoliopsida</taxon>
        <taxon>eudicotyledons</taxon>
        <taxon>Gunneridae</taxon>
        <taxon>Pentapetalae</taxon>
        <taxon>rosids</taxon>
        <taxon>fabids</taxon>
        <taxon>Fabales</taxon>
        <taxon>Fabaceae</taxon>
        <taxon>Papilionoideae</taxon>
        <taxon>50 kb inversion clade</taxon>
        <taxon>NPAAA clade</taxon>
        <taxon>indigoferoid/millettioid clade</taxon>
        <taxon>Phaseoleae</taxon>
        <taxon>Flemingia</taxon>
    </lineage>
</organism>
<keyword evidence="2" id="KW-1185">Reference proteome</keyword>
<comment type="caution">
    <text evidence="1">The sequence shown here is derived from an EMBL/GenBank/DDBJ whole genome shotgun (WGS) entry which is preliminary data.</text>
</comment>